<dbReference type="AlphaFoldDB" id="A0A919U630"/>
<dbReference type="EMBL" id="BONQ01000018">
    <property type="protein sequence ID" value="GIG43017.1"/>
    <property type="molecule type" value="Genomic_DNA"/>
</dbReference>
<name>A0A919U630_9ACTN</name>
<protein>
    <submittedName>
        <fullName evidence="1">Uncharacterized protein</fullName>
    </submittedName>
</protein>
<reference evidence="1" key="1">
    <citation type="submission" date="2021-01" db="EMBL/GenBank/DDBJ databases">
        <title>Whole genome shotgun sequence of Dactylosporangium siamense NBRC 106093.</title>
        <authorList>
            <person name="Komaki H."/>
            <person name="Tamura T."/>
        </authorList>
    </citation>
    <scope>NUCLEOTIDE SEQUENCE</scope>
    <source>
        <strain evidence="1">NBRC 106093</strain>
    </source>
</reference>
<proteinExistence type="predicted"/>
<accession>A0A919U630</accession>
<evidence type="ECO:0000313" key="2">
    <source>
        <dbReference type="Proteomes" id="UP000660611"/>
    </source>
</evidence>
<sequence>MSAVEAFRSRAIVDIAGATRDCSTAKARPPSDRYTTSRVLLTCRLVATGGSMVRVMRIPEAICKRLLT</sequence>
<keyword evidence="2" id="KW-1185">Reference proteome</keyword>
<gene>
    <name evidence="1" type="ORF">Dsi01nite_010580</name>
</gene>
<organism evidence="1 2">
    <name type="scientific">Dactylosporangium siamense</name>
    <dbReference type="NCBI Taxonomy" id="685454"/>
    <lineage>
        <taxon>Bacteria</taxon>
        <taxon>Bacillati</taxon>
        <taxon>Actinomycetota</taxon>
        <taxon>Actinomycetes</taxon>
        <taxon>Micromonosporales</taxon>
        <taxon>Micromonosporaceae</taxon>
        <taxon>Dactylosporangium</taxon>
    </lineage>
</organism>
<comment type="caution">
    <text evidence="1">The sequence shown here is derived from an EMBL/GenBank/DDBJ whole genome shotgun (WGS) entry which is preliminary data.</text>
</comment>
<evidence type="ECO:0000313" key="1">
    <source>
        <dbReference type="EMBL" id="GIG43017.1"/>
    </source>
</evidence>
<dbReference type="Proteomes" id="UP000660611">
    <property type="component" value="Unassembled WGS sequence"/>
</dbReference>